<keyword evidence="3" id="KW-1185">Reference proteome</keyword>
<dbReference type="KEGG" id="pfy:PFICI_08155"/>
<name>W3X629_PESFW</name>
<dbReference type="HOGENOM" id="CLU_921676_0_0_1"/>
<dbReference type="AlphaFoldDB" id="W3X629"/>
<sequence>MTNTHWTPEETIQLFIQVARHGNLSGAWPSQNNQQDANQKQGNPCGKVKDWKIVIAAMPAPPRKSAAYHSKWSKMANEIYHATAGMTFRDKEDRDHPKDPDHHKLLVRAAALGYMVGPIWIQPRYNAPPPPPGSFPLVPPLAAAEAASAAADAVATAGGSGGRARAAAAASAAAASAAASGAPAAAAATAAPSADQEVAMADMEVDEEYYDDVPAAAVAANPFAAFSSGPAPAPAPAPALAPSPVGFPPPPRWPDTVELGGPYLDHIMQFPWDWRQEYRRALQEELDELDRREGEVQFNEFL</sequence>
<feature type="compositionally biased region" description="Polar residues" evidence="1">
    <location>
        <begin position="28"/>
        <end position="42"/>
    </location>
</feature>
<dbReference type="Proteomes" id="UP000030651">
    <property type="component" value="Unassembled WGS sequence"/>
</dbReference>
<proteinExistence type="predicted"/>
<gene>
    <name evidence="2" type="ORF">PFICI_08155</name>
</gene>
<feature type="region of interest" description="Disordered" evidence="1">
    <location>
        <begin position="25"/>
        <end position="45"/>
    </location>
</feature>
<evidence type="ECO:0000256" key="1">
    <source>
        <dbReference type="SAM" id="MobiDB-lite"/>
    </source>
</evidence>
<protein>
    <submittedName>
        <fullName evidence="2">Uncharacterized protein</fullName>
    </submittedName>
</protein>
<evidence type="ECO:0000313" key="3">
    <source>
        <dbReference type="Proteomes" id="UP000030651"/>
    </source>
</evidence>
<dbReference type="InParanoid" id="W3X629"/>
<dbReference type="GeneID" id="19273168"/>
<dbReference type="RefSeq" id="XP_007834927.1">
    <property type="nucleotide sequence ID" value="XM_007836736.1"/>
</dbReference>
<reference evidence="3" key="1">
    <citation type="journal article" date="2015" name="BMC Genomics">
        <title>Genomic and transcriptomic analysis of the endophytic fungus Pestalotiopsis fici reveals its lifestyle and high potential for synthesis of natural products.</title>
        <authorList>
            <person name="Wang X."/>
            <person name="Zhang X."/>
            <person name="Liu L."/>
            <person name="Xiang M."/>
            <person name="Wang W."/>
            <person name="Sun X."/>
            <person name="Che Y."/>
            <person name="Guo L."/>
            <person name="Liu G."/>
            <person name="Guo L."/>
            <person name="Wang C."/>
            <person name="Yin W.B."/>
            <person name="Stadler M."/>
            <person name="Zhang X."/>
            <person name="Liu X."/>
        </authorList>
    </citation>
    <scope>NUCLEOTIDE SEQUENCE [LARGE SCALE GENOMIC DNA]</scope>
    <source>
        <strain evidence="3">W106-1 / CGMCC3.15140</strain>
    </source>
</reference>
<accession>W3X629</accession>
<dbReference type="EMBL" id="KI912113">
    <property type="protein sequence ID" value="ETS80626.1"/>
    <property type="molecule type" value="Genomic_DNA"/>
</dbReference>
<organism evidence="2 3">
    <name type="scientific">Pestalotiopsis fici (strain W106-1 / CGMCC3.15140)</name>
    <dbReference type="NCBI Taxonomy" id="1229662"/>
    <lineage>
        <taxon>Eukaryota</taxon>
        <taxon>Fungi</taxon>
        <taxon>Dikarya</taxon>
        <taxon>Ascomycota</taxon>
        <taxon>Pezizomycotina</taxon>
        <taxon>Sordariomycetes</taxon>
        <taxon>Xylariomycetidae</taxon>
        <taxon>Amphisphaeriales</taxon>
        <taxon>Sporocadaceae</taxon>
        <taxon>Pestalotiopsis</taxon>
    </lineage>
</organism>
<evidence type="ECO:0000313" key="2">
    <source>
        <dbReference type="EMBL" id="ETS80626.1"/>
    </source>
</evidence>